<comment type="caution">
    <text evidence="3">The sequence shown here is derived from an EMBL/GenBank/DDBJ whole genome shotgun (WGS) entry which is preliminary data.</text>
</comment>
<proteinExistence type="predicted"/>
<dbReference type="Pfam" id="PF13240">
    <property type="entry name" value="Zn_Ribbon_1"/>
    <property type="match status" value="1"/>
</dbReference>
<evidence type="ECO:0000259" key="2">
    <source>
        <dbReference type="Pfam" id="PF13240"/>
    </source>
</evidence>
<sequence>MDIEMLKEQGLQIMDTAKKTAIDIADKGKNQLELLNQQARLSKSQRQLGALVYSLHKAGEENQPLVDKYIEAIAEIEKNIEEIKAHMTPDERAEAEAAEAEQPENAEPEDAAAEDEEIIEEEPDRPRGETKICPVCHSEVDAEALFCNHCGAQL</sequence>
<dbReference type="Proteomes" id="UP000768567">
    <property type="component" value="Unassembled WGS sequence"/>
</dbReference>
<feature type="region of interest" description="Disordered" evidence="1">
    <location>
        <begin position="85"/>
        <end position="131"/>
    </location>
</feature>
<feature type="domain" description="Zinc-ribbon" evidence="2">
    <location>
        <begin position="133"/>
        <end position="154"/>
    </location>
</feature>
<evidence type="ECO:0000256" key="1">
    <source>
        <dbReference type="SAM" id="MobiDB-lite"/>
    </source>
</evidence>
<name>A0ABR9R0K9_9FIRM</name>
<gene>
    <name evidence="3" type="ORF">INF35_00855</name>
</gene>
<organism evidence="3 4">
    <name type="scientific">Gemmiger gallinarum</name>
    <dbReference type="NCBI Taxonomy" id="2779354"/>
    <lineage>
        <taxon>Bacteria</taxon>
        <taxon>Bacillati</taxon>
        <taxon>Bacillota</taxon>
        <taxon>Clostridia</taxon>
        <taxon>Eubacteriales</taxon>
        <taxon>Gemmiger</taxon>
    </lineage>
</organism>
<feature type="compositionally biased region" description="Acidic residues" evidence="1">
    <location>
        <begin position="96"/>
        <end position="123"/>
    </location>
</feature>
<protein>
    <submittedName>
        <fullName evidence="3">Zinc ribbon domain-containing protein</fullName>
    </submittedName>
</protein>
<evidence type="ECO:0000313" key="3">
    <source>
        <dbReference type="EMBL" id="MBE5036355.1"/>
    </source>
</evidence>
<reference evidence="3 4" key="1">
    <citation type="submission" date="2020-10" db="EMBL/GenBank/DDBJ databases">
        <title>ChiBAC.</title>
        <authorList>
            <person name="Zenner C."/>
            <person name="Hitch T.C.A."/>
            <person name="Clavel T."/>
        </authorList>
    </citation>
    <scope>NUCLEOTIDE SEQUENCE [LARGE SCALE GENOMIC DNA]</scope>
    <source>
        <strain evidence="3 4">DSM 109015</strain>
    </source>
</reference>
<accession>A0ABR9R0K9</accession>
<dbReference type="InterPro" id="IPR026870">
    <property type="entry name" value="Zinc_ribbon_dom"/>
</dbReference>
<evidence type="ECO:0000313" key="4">
    <source>
        <dbReference type="Proteomes" id="UP000768567"/>
    </source>
</evidence>
<feature type="compositionally biased region" description="Basic and acidic residues" evidence="1">
    <location>
        <begin position="85"/>
        <end position="95"/>
    </location>
</feature>
<keyword evidence="4" id="KW-1185">Reference proteome</keyword>
<dbReference type="EMBL" id="JADCKC010000001">
    <property type="protein sequence ID" value="MBE5036355.1"/>
    <property type="molecule type" value="Genomic_DNA"/>
</dbReference>